<dbReference type="PANTHER" id="PTHR16128:SF5">
    <property type="entry name" value="FAD_NAD(P)-BINDING OXIDOREDUCTASE FAMILY PROTEIN"/>
    <property type="match status" value="1"/>
</dbReference>
<gene>
    <name evidence="2" type="ORF">KME15_06685</name>
</gene>
<evidence type="ECO:0000259" key="1">
    <source>
        <dbReference type="Pfam" id="PF01593"/>
    </source>
</evidence>
<evidence type="ECO:0000313" key="3">
    <source>
        <dbReference type="Proteomes" id="UP000757435"/>
    </source>
</evidence>
<dbReference type="InterPro" id="IPR036188">
    <property type="entry name" value="FAD/NAD-bd_sf"/>
</dbReference>
<dbReference type="Gene3D" id="3.50.50.60">
    <property type="entry name" value="FAD/NAD(P)-binding domain"/>
    <property type="match status" value="1"/>
</dbReference>
<dbReference type="AlphaFoldDB" id="A0A951UL52"/>
<accession>A0A951UL52</accession>
<feature type="domain" description="Amine oxidase" evidence="1">
    <location>
        <begin position="98"/>
        <end position="340"/>
    </location>
</feature>
<reference evidence="2" key="2">
    <citation type="journal article" date="2022" name="Microbiol. Resour. Announc.">
        <title>Metagenome Sequencing to Explore Phylogenomics of Terrestrial Cyanobacteria.</title>
        <authorList>
            <person name="Ward R.D."/>
            <person name="Stajich J.E."/>
            <person name="Johansen J.R."/>
            <person name="Huntemann M."/>
            <person name="Clum A."/>
            <person name="Foster B."/>
            <person name="Foster B."/>
            <person name="Roux S."/>
            <person name="Palaniappan K."/>
            <person name="Varghese N."/>
            <person name="Mukherjee S."/>
            <person name="Reddy T.B.K."/>
            <person name="Daum C."/>
            <person name="Copeland A."/>
            <person name="Chen I.A."/>
            <person name="Ivanova N.N."/>
            <person name="Kyrpides N.C."/>
            <person name="Shapiro N."/>
            <person name="Eloe-Fadrosh E.A."/>
            <person name="Pietrasiak N."/>
        </authorList>
    </citation>
    <scope>NUCLEOTIDE SEQUENCE</scope>
    <source>
        <strain evidence="2">UHER 2000/2452</strain>
    </source>
</reference>
<dbReference type="PRINTS" id="PR00419">
    <property type="entry name" value="ADXRDTASE"/>
</dbReference>
<proteinExistence type="predicted"/>
<comment type="caution">
    <text evidence="2">The sequence shown here is derived from an EMBL/GenBank/DDBJ whole genome shotgun (WGS) entry which is preliminary data.</text>
</comment>
<sequence>MFDVAVVGAGMAGLICAQRLQHRGYQVVVLEKSRGLGGRVATRRLQDTWADHGLRCLEDQGIFSQALVQKLFEQGVIHLWTDIIHTADGGKLQESERHPRYVAADGITAIAKFLATGLEICRGQRVQAIAPTSAQTWALTLEAADWATALTETTIAKSLVLAIPAPQAVPLLEPFANQMPDLLAAVRSVEFAPCITAIATYAPQQVKLADISWKAAGSETSDLAWIGLETSKHPESAKPVIVAQSSAQFADRHLESTDLKSVGQQLLKTAQDLMGQDLLPWLSHPEDLQVHRWRYGFVAQPIADFCLSTKQPLPLVCSGDWCGGNQLESALQSGWTAAEQTAILLQEKGIFGGDRSGSFGDLLNSLSLV</sequence>
<dbReference type="Proteomes" id="UP000757435">
    <property type="component" value="Unassembled WGS sequence"/>
</dbReference>
<evidence type="ECO:0000313" key="2">
    <source>
        <dbReference type="EMBL" id="MBW4658341.1"/>
    </source>
</evidence>
<protein>
    <submittedName>
        <fullName evidence="2">FAD-dependent oxidoreductase</fullName>
    </submittedName>
</protein>
<reference evidence="2" key="1">
    <citation type="submission" date="2021-05" db="EMBL/GenBank/DDBJ databases">
        <authorList>
            <person name="Pietrasiak N."/>
            <person name="Ward R."/>
            <person name="Stajich J.E."/>
            <person name="Kurbessoian T."/>
        </authorList>
    </citation>
    <scope>NUCLEOTIDE SEQUENCE</scope>
    <source>
        <strain evidence="2">UHER 2000/2452</strain>
    </source>
</reference>
<dbReference type="SUPFAM" id="SSF51905">
    <property type="entry name" value="FAD/NAD(P)-binding domain"/>
    <property type="match status" value="1"/>
</dbReference>
<name>A0A951UL52_9CYAN</name>
<organism evidence="2 3">
    <name type="scientific">Drouetiella hepatica Uher 2000/2452</name>
    <dbReference type="NCBI Taxonomy" id="904376"/>
    <lineage>
        <taxon>Bacteria</taxon>
        <taxon>Bacillati</taxon>
        <taxon>Cyanobacteriota</taxon>
        <taxon>Cyanophyceae</taxon>
        <taxon>Oculatellales</taxon>
        <taxon>Oculatellaceae</taxon>
        <taxon>Drouetiella</taxon>
    </lineage>
</organism>
<dbReference type="InterPro" id="IPR002937">
    <property type="entry name" value="Amino_oxidase"/>
</dbReference>
<dbReference type="Pfam" id="PF13450">
    <property type="entry name" value="NAD_binding_8"/>
    <property type="match status" value="1"/>
</dbReference>
<dbReference type="EMBL" id="JAHHHD010000005">
    <property type="protein sequence ID" value="MBW4658341.1"/>
    <property type="molecule type" value="Genomic_DNA"/>
</dbReference>
<dbReference type="GO" id="GO:0016491">
    <property type="term" value="F:oxidoreductase activity"/>
    <property type="evidence" value="ECO:0007669"/>
    <property type="project" value="InterPro"/>
</dbReference>
<dbReference type="PANTHER" id="PTHR16128">
    <property type="entry name" value="FAD/NAD(P)-BINDING OXIDOREDUCTASE FAMILY PROTEIN"/>
    <property type="match status" value="1"/>
</dbReference>
<dbReference type="Gene3D" id="3.90.660.10">
    <property type="match status" value="1"/>
</dbReference>
<dbReference type="Pfam" id="PF01593">
    <property type="entry name" value="Amino_oxidase"/>
    <property type="match status" value="1"/>
</dbReference>